<evidence type="ECO:0000313" key="5">
    <source>
        <dbReference type="Proteomes" id="UP000249590"/>
    </source>
</evidence>
<dbReference type="GO" id="GO:0016740">
    <property type="term" value="F:transferase activity"/>
    <property type="evidence" value="ECO:0007669"/>
    <property type="project" value="UniProtKB-KW"/>
</dbReference>
<dbReference type="Gene3D" id="3.90.1150.10">
    <property type="entry name" value="Aspartate Aminotransferase, domain 1"/>
    <property type="match status" value="1"/>
</dbReference>
<dbReference type="AlphaFoldDB" id="A0A8B2NFI9"/>
<dbReference type="Gene3D" id="3.40.640.10">
    <property type="entry name" value="Type I PLP-dependent aspartate aminotransferase-like (Major domain)"/>
    <property type="match status" value="1"/>
</dbReference>
<dbReference type="InterPro" id="IPR050087">
    <property type="entry name" value="AON_synthase_class-II"/>
</dbReference>
<gene>
    <name evidence="4" type="ORF">DLJ53_27870</name>
</gene>
<dbReference type="InterPro" id="IPR004839">
    <property type="entry name" value="Aminotransferase_I/II_large"/>
</dbReference>
<protein>
    <submittedName>
        <fullName evidence="4">8-amino-7-oxononanoate synthase</fullName>
    </submittedName>
</protein>
<dbReference type="EMBL" id="QHHQ01000008">
    <property type="protein sequence ID" value="RAH97669.1"/>
    <property type="molecule type" value="Genomic_DNA"/>
</dbReference>
<evidence type="ECO:0000259" key="3">
    <source>
        <dbReference type="Pfam" id="PF00155"/>
    </source>
</evidence>
<keyword evidence="2" id="KW-0808">Transferase</keyword>
<dbReference type="Proteomes" id="UP000249590">
    <property type="component" value="Unassembled WGS sequence"/>
</dbReference>
<dbReference type="InterPro" id="IPR015421">
    <property type="entry name" value="PyrdxlP-dep_Trfase_major"/>
</dbReference>
<feature type="domain" description="Aminotransferase class I/classII large" evidence="3">
    <location>
        <begin position="95"/>
        <end position="437"/>
    </location>
</feature>
<name>A0A8B2NFI9_9HYPH</name>
<comment type="caution">
    <text evidence="4">The sequence shown here is derived from an EMBL/GenBank/DDBJ whole genome shotgun (WGS) entry which is preliminary data.</text>
</comment>
<evidence type="ECO:0000256" key="1">
    <source>
        <dbReference type="ARBA" id="ARBA00001933"/>
    </source>
</evidence>
<comment type="cofactor">
    <cofactor evidence="1">
        <name>pyridoxal 5'-phosphate</name>
        <dbReference type="ChEBI" id="CHEBI:597326"/>
    </cofactor>
</comment>
<organism evidence="4 5">
    <name type="scientific">Acuticoccus sediminis</name>
    <dbReference type="NCBI Taxonomy" id="2184697"/>
    <lineage>
        <taxon>Bacteria</taxon>
        <taxon>Pseudomonadati</taxon>
        <taxon>Pseudomonadota</taxon>
        <taxon>Alphaproteobacteria</taxon>
        <taxon>Hyphomicrobiales</taxon>
        <taxon>Amorphaceae</taxon>
        <taxon>Acuticoccus</taxon>
    </lineage>
</organism>
<evidence type="ECO:0000256" key="2">
    <source>
        <dbReference type="ARBA" id="ARBA00022679"/>
    </source>
</evidence>
<dbReference type="GO" id="GO:0030170">
    <property type="term" value="F:pyridoxal phosphate binding"/>
    <property type="evidence" value="ECO:0007669"/>
    <property type="project" value="InterPro"/>
</dbReference>
<dbReference type="PANTHER" id="PTHR13693">
    <property type="entry name" value="CLASS II AMINOTRANSFERASE/8-AMINO-7-OXONONANOATE SYNTHASE"/>
    <property type="match status" value="1"/>
</dbReference>
<sequence>MKKRGIGSLKSAAKDQLLAAARASRQAGLERKLERLVPDNTDGRPGGKSFDFSSLENARQLKIQRAAAEMLQIDVPFFRPHDVRAAAHTRIGNREYINFSSYDYCGLNGDPRVTAAAQEAMERFGTSVSASRVVSGERPFHREFEKNIARFLGVEDAVVMVSGHATNVTTIGHLLGPNDLVLADAFIHNSIVEGVRLAGATRLTFRHNDMDHLAELLSAKRHQFNRVLIAVEGLYSMDGDTPPLDRLVRLKTRHDAWLLVDEAHALGVVGPTGRGLAEREGIDPNAVEIWMGTLSKTLASCGGFIAGSTALVEYLKATAPGFVFSVGIPPSVAAAANAALLALEAEPERVARLVHNGRHFLKAARAAGLDTGTAEGLAVLPVIIGDSIVSALVAHRLAEAGVNVQPIIFPAVPEQAARLRFFVNATHSEDDIDTAVRLTAEILERTRKDGAGLSQLAASLR</sequence>
<dbReference type="RefSeq" id="WP_111351492.1">
    <property type="nucleotide sequence ID" value="NZ_JAIWKD010000004.1"/>
</dbReference>
<dbReference type="OrthoDB" id="9807157at2"/>
<evidence type="ECO:0000313" key="4">
    <source>
        <dbReference type="EMBL" id="RAH97669.1"/>
    </source>
</evidence>
<reference evidence="4 5" key="1">
    <citation type="submission" date="2018-05" db="EMBL/GenBank/DDBJ databases">
        <title>Acuticoccus sediminis sp. nov., isolated from deep-sea sediment of Indian Ocean.</title>
        <authorList>
            <person name="Liu X."/>
            <person name="Lai Q."/>
            <person name="Du Y."/>
            <person name="Sun F."/>
            <person name="Zhang X."/>
            <person name="Wang S."/>
            <person name="Shao Z."/>
        </authorList>
    </citation>
    <scope>NUCLEOTIDE SEQUENCE [LARGE SCALE GENOMIC DNA]</scope>
    <source>
        <strain evidence="4 5">PTG4-2</strain>
    </source>
</reference>
<accession>A0A8B2NFI9</accession>
<keyword evidence="5" id="KW-1185">Reference proteome</keyword>
<dbReference type="PANTHER" id="PTHR13693:SF3">
    <property type="entry name" value="LD36009P"/>
    <property type="match status" value="1"/>
</dbReference>
<dbReference type="SUPFAM" id="SSF53383">
    <property type="entry name" value="PLP-dependent transferases"/>
    <property type="match status" value="1"/>
</dbReference>
<dbReference type="InterPro" id="IPR015424">
    <property type="entry name" value="PyrdxlP-dep_Trfase"/>
</dbReference>
<dbReference type="CDD" id="cd06454">
    <property type="entry name" value="KBL_like"/>
    <property type="match status" value="1"/>
</dbReference>
<dbReference type="InterPro" id="IPR015422">
    <property type="entry name" value="PyrdxlP-dep_Trfase_small"/>
</dbReference>
<dbReference type="Pfam" id="PF00155">
    <property type="entry name" value="Aminotran_1_2"/>
    <property type="match status" value="1"/>
</dbReference>
<proteinExistence type="predicted"/>